<feature type="compositionally biased region" description="Low complexity" evidence="1">
    <location>
        <begin position="359"/>
        <end position="371"/>
    </location>
</feature>
<organism evidence="2 3">
    <name type="scientific">Rhizobium miluonense</name>
    <dbReference type="NCBI Taxonomy" id="411945"/>
    <lineage>
        <taxon>Bacteria</taxon>
        <taxon>Pseudomonadati</taxon>
        <taxon>Pseudomonadota</taxon>
        <taxon>Alphaproteobacteria</taxon>
        <taxon>Hyphomicrobiales</taxon>
        <taxon>Rhizobiaceae</taxon>
        <taxon>Rhizobium/Agrobacterium group</taxon>
        <taxon>Rhizobium</taxon>
    </lineage>
</organism>
<dbReference type="SUPFAM" id="SSF69279">
    <property type="entry name" value="Phage tail proteins"/>
    <property type="match status" value="1"/>
</dbReference>
<dbReference type="Proteomes" id="UP001250791">
    <property type="component" value="Unassembled WGS sequence"/>
</dbReference>
<proteinExistence type="predicted"/>
<reference evidence="2 3" key="1">
    <citation type="submission" date="2023-07" db="EMBL/GenBank/DDBJ databases">
        <title>Sorghum-associated microbial communities from plants grown in Nebraska, USA.</title>
        <authorList>
            <person name="Schachtman D."/>
        </authorList>
    </citation>
    <scope>NUCLEOTIDE SEQUENCE [LARGE SCALE GENOMIC DNA]</scope>
    <source>
        <strain evidence="2 3">3199</strain>
    </source>
</reference>
<evidence type="ECO:0000313" key="2">
    <source>
        <dbReference type="EMBL" id="MDR6900209.1"/>
    </source>
</evidence>
<keyword evidence="3" id="KW-1185">Reference proteome</keyword>
<comment type="caution">
    <text evidence="2">The sequence shown here is derived from an EMBL/GenBank/DDBJ whole genome shotgun (WGS) entry which is preliminary data.</text>
</comment>
<dbReference type="Pfam" id="PF05954">
    <property type="entry name" value="Phage_GPD"/>
    <property type="match status" value="1"/>
</dbReference>
<gene>
    <name evidence="2" type="ORF">J2W52_001824</name>
</gene>
<sequence length="385" mass="41305">MKPRVEITVDGVPVAGAFYERLISVTVTDEEGLKSDTVDIELNDGPPNYLALPRKGALISVKMGYGSNLVSKGQFTADKISLDCLPYKMSISGKAADLRSGKLKERQERAWDKATLGDLISQIAGESGLTPAIDPDLAEHRYEWIGQQDETNIHFLRRLADRHNALFAIKQRRLLFARRGSGLSISGAALGSVILTPAVIKTGTLKVDMNDRTKYSKVVSYYQDADKAQRVEIEADADADGDSVYRIPDAFSSPAEADRAARAKAKELARGEGSVSVTVLGDAAIEAGLPLLFADVRPGLDGVPYIIKTAVSKYTKTTGFEVDVSGRLYDGKSASEDESGGRREGAEQPEAADAAGKVAPSSAPGTPATPSVFLTPRRFGRIDEN</sequence>
<evidence type="ECO:0000256" key="1">
    <source>
        <dbReference type="SAM" id="MobiDB-lite"/>
    </source>
</evidence>
<feature type="region of interest" description="Disordered" evidence="1">
    <location>
        <begin position="330"/>
        <end position="385"/>
    </location>
</feature>
<dbReference type="EMBL" id="JAVDUP010000002">
    <property type="protein sequence ID" value="MDR6900209.1"/>
    <property type="molecule type" value="Genomic_DNA"/>
</dbReference>
<dbReference type="RefSeq" id="WP_310230198.1">
    <property type="nucleotide sequence ID" value="NZ_JAVDUP010000002.1"/>
</dbReference>
<protein>
    <submittedName>
        <fullName evidence="2">Phage protein D</fullName>
    </submittedName>
</protein>
<accession>A0ABU1SMM8</accession>
<name>A0ABU1SMM8_9HYPH</name>
<evidence type="ECO:0000313" key="3">
    <source>
        <dbReference type="Proteomes" id="UP001250791"/>
    </source>
</evidence>
<feature type="compositionally biased region" description="Basic and acidic residues" evidence="1">
    <location>
        <begin position="330"/>
        <end position="346"/>
    </location>
</feature>